<feature type="signal peptide" evidence="1">
    <location>
        <begin position="1"/>
        <end position="18"/>
    </location>
</feature>
<dbReference type="Proteomes" id="UP000824988">
    <property type="component" value="Chromosome"/>
</dbReference>
<protein>
    <submittedName>
        <fullName evidence="3">Cytochrome P460</fullName>
    </submittedName>
</protein>
<dbReference type="KEGG" id="moz:MoryE10_18930"/>
<feature type="chain" id="PRO_5034436383" evidence="1">
    <location>
        <begin position="19"/>
        <end position="165"/>
    </location>
</feature>
<gene>
    <name evidence="3" type="ORF">MoryE10_18930</name>
</gene>
<accession>A0A8D4VPG1</accession>
<evidence type="ECO:0000313" key="4">
    <source>
        <dbReference type="Proteomes" id="UP000824988"/>
    </source>
</evidence>
<keyword evidence="1" id="KW-0732">Signal</keyword>
<dbReference type="AlphaFoldDB" id="A0A8D4VPG1"/>
<dbReference type="Pfam" id="PF16694">
    <property type="entry name" value="Cytochrome_P460"/>
    <property type="match status" value="1"/>
</dbReference>
<keyword evidence="4" id="KW-1185">Reference proteome</keyword>
<feature type="domain" description="Cytochrome P460" evidence="2">
    <location>
        <begin position="33"/>
        <end position="159"/>
    </location>
</feature>
<evidence type="ECO:0000313" key="3">
    <source>
        <dbReference type="EMBL" id="BBL71287.1"/>
    </source>
</evidence>
<evidence type="ECO:0000256" key="1">
    <source>
        <dbReference type="SAM" id="SignalP"/>
    </source>
</evidence>
<evidence type="ECO:0000259" key="2">
    <source>
        <dbReference type="Pfam" id="PF16694"/>
    </source>
</evidence>
<dbReference type="RefSeq" id="WP_221046893.1">
    <property type="nucleotide sequence ID" value="NZ_AP019782.1"/>
</dbReference>
<name>A0A8D4VPG1_9GAMM</name>
<dbReference type="InterPro" id="IPR032033">
    <property type="entry name" value="Cytochrome_P460"/>
</dbReference>
<proteinExistence type="predicted"/>
<organism evidence="3 4">
    <name type="scientific">Methylogaea oryzae</name>
    <dbReference type="NCBI Taxonomy" id="1295382"/>
    <lineage>
        <taxon>Bacteria</taxon>
        <taxon>Pseudomonadati</taxon>
        <taxon>Pseudomonadota</taxon>
        <taxon>Gammaproteobacteria</taxon>
        <taxon>Methylococcales</taxon>
        <taxon>Methylococcaceae</taxon>
        <taxon>Methylogaea</taxon>
    </lineage>
</organism>
<dbReference type="EMBL" id="AP019782">
    <property type="protein sequence ID" value="BBL71287.1"/>
    <property type="molecule type" value="Genomic_DNA"/>
</dbReference>
<sequence length="165" mass="17889">MKQAIWLLALLGAATVQAGEPAPAAAPNGITLPAYFKEWRVIGVSHRNDKNSLRAILGNPAAIEAARQGRTQPWPDGAILAKIAWKESTSPDWPAAVVPGELQHVEFMVKDAAKYAATGGWGYARWLGKELAPYGKDAAFDQECFQCHSAVKGRDYVFTRPATFP</sequence>
<reference evidence="3" key="1">
    <citation type="submission" date="2019-06" db="EMBL/GenBank/DDBJ databases">
        <title>Complete genome sequence of Methylogaea oryzae strain JCM16910.</title>
        <authorList>
            <person name="Asakawa S."/>
        </authorList>
    </citation>
    <scope>NUCLEOTIDE SEQUENCE</scope>
    <source>
        <strain evidence="3">E10</strain>
    </source>
</reference>
<dbReference type="CDD" id="cd20753">
    <property type="entry name" value="cyt_P460_Mc-like"/>
    <property type="match status" value="1"/>
</dbReference>